<evidence type="ECO:0000313" key="1">
    <source>
        <dbReference type="EMBL" id="ABB30521.1"/>
    </source>
</evidence>
<sequence>MKCIWLVGLTIILLPFLAGPCDAFRKAEGSIPICKGPGCETVAVETPWPEAPSSDESITVLFGGGSFRVPSDVASVGIGDNLSVFRFKSGEPLLLSRETFSALKLPKRGLSVIEAANVLFTKTPKDPEPSGKDDRKSWRLMLSMKRGFFSTNPRLAVYRKGPVTIYQITEGPGPYRNVALVANAHSRNFLMRLESNCEDKKFIEVLSTISAKEK</sequence>
<dbReference type="Proteomes" id="UP000007073">
    <property type="component" value="Chromosome"/>
</dbReference>
<name>Q39Z03_GEOMG</name>
<reference evidence="1 2" key="1">
    <citation type="submission" date="2005-10" db="EMBL/GenBank/DDBJ databases">
        <title>Complete sequence of Geobacter metallireducens GS-15.</title>
        <authorList>
            <consortium name="US DOE Joint Genome Institute"/>
            <person name="Copeland A."/>
            <person name="Lucas S."/>
            <person name="Lapidus A."/>
            <person name="Barry K."/>
            <person name="Detter J.C."/>
            <person name="Glavina T."/>
            <person name="Hammon N."/>
            <person name="Israni S."/>
            <person name="Pitluck S."/>
            <person name="Di Bartolo G."/>
            <person name="Chain P."/>
            <person name="Schmutz J."/>
            <person name="Larimer F."/>
            <person name="Land M."/>
            <person name="Kyrpides N."/>
            <person name="Ivanova N."/>
            <person name="Richardson P."/>
        </authorList>
    </citation>
    <scope>NUCLEOTIDE SEQUENCE [LARGE SCALE GENOMIC DNA]</scope>
    <source>
        <strain evidence="2">ATCC 53774 / DSM 7210 / GS-15</strain>
    </source>
</reference>
<evidence type="ECO:0000313" key="2">
    <source>
        <dbReference type="Proteomes" id="UP000007073"/>
    </source>
</evidence>
<dbReference type="HOGENOM" id="CLU_1287288_0_0_7"/>
<organism evidence="1 2">
    <name type="scientific">Geobacter metallireducens (strain ATCC 53774 / DSM 7210 / GS-15)</name>
    <dbReference type="NCBI Taxonomy" id="269799"/>
    <lineage>
        <taxon>Bacteria</taxon>
        <taxon>Pseudomonadati</taxon>
        <taxon>Thermodesulfobacteriota</taxon>
        <taxon>Desulfuromonadia</taxon>
        <taxon>Geobacterales</taxon>
        <taxon>Geobacteraceae</taxon>
        <taxon>Geobacter</taxon>
    </lineage>
</organism>
<dbReference type="STRING" id="269799.Gmet_0276"/>
<protein>
    <submittedName>
        <fullName evidence="1">Uncharacterized protein</fullName>
    </submittedName>
</protein>
<dbReference type="EMBL" id="CP000148">
    <property type="protein sequence ID" value="ABB30521.1"/>
    <property type="molecule type" value="Genomic_DNA"/>
</dbReference>
<dbReference type="KEGG" id="gme:Gmet_0276"/>
<dbReference type="RefSeq" id="WP_004513593.1">
    <property type="nucleotide sequence ID" value="NC_007517.1"/>
</dbReference>
<reference evidence="1 2" key="2">
    <citation type="journal article" date="2009" name="BMC Microbiol.">
        <title>The genome sequence of Geobacter metallireducens: features of metabolism, physiology and regulation common and dissimilar to Geobacter sulfurreducens.</title>
        <authorList>
            <person name="Aklujkar M."/>
            <person name="Krushkal J."/>
            <person name="DiBartolo G."/>
            <person name="Lapidus A."/>
            <person name="Land M.L."/>
            <person name="Lovley D.R."/>
        </authorList>
    </citation>
    <scope>NUCLEOTIDE SEQUENCE [LARGE SCALE GENOMIC DNA]</scope>
    <source>
        <strain evidence="2">ATCC 53774 / DSM 7210 / GS-15</strain>
    </source>
</reference>
<keyword evidence="2" id="KW-1185">Reference proteome</keyword>
<gene>
    <name evidence="1" type="ordered locus">Gmet_0276</name>
</gene>
<accession>Q39Z03</accession>
<dbReference type="AlphaFoldDB" id="Q39Z03"/>
<proteinExistence type="predicted"/>